<protein>
    <submittedName>
        <fullName evidence="1">Uncharacterized protein</fullName>
    </submittedName>
</protein>
<reference evidence="1 2" key="2">
    <citation type="journal article" date="2022" name="Mol. Ecol. Resour.">
        <title>The genomes of chicory, endive, great burdock and yacon provide insights into Asteraceae paleo-polyploidization history and plant inulin production.</title>
        <authorList>
            <person name="Fan W."/>
            <person name="Wang S."/>
            <person name="Wang H."/>
            <person name="Wang A."/>
            <person name="Jiang F."/>
            <person name="Liu H."/>
            <person name="Zhao H."/>
            <person name="Xu D."/>
            <person name="Zhang Y."/>
        </authorList>
    </citation>
    <scope>NUCLEOTIDE SEQUENCE [LARGE SCALE GENOMIC DNA]</scope>
    <source>
        <strain evidence="2">cv. Punajuju</strain>
        <tissue evidence="1">Leaves</tissue>
    </source>
</reference>
<sequence>MAKSKNGALELTIISAEALSLTKTRPVKKNAYVIIKVGSNNDQITTMDTENGSYPSWNEKFLIDVPMHVKSFTIEVRCKNFFGDHVVGSARIPMSDFIGGYFPCNYLQFLSYRLRDRYGERNGIINLSVKMMSASNIASSSIPTTYSMKTTGWNYGASMGQKLTHGVVVGVPIQNRY</sequence>
<dbReference type="Proteomes" id="UP001055811">
    <property type="component" value="Linkage Group LG08"/>
</dbReference>
<evidence type="ECO:0000313" key="1">
    <source>
        <dbReference type="EMBL" id="KAI3701147.1"/>
    </source>
</evidence>
<organism evidence="1 2">
    <name type="scientific">Cichorium intybus</name>
    <name type="common">Chicory</name>
    <dbReference type="NCBI Taxonomy" id="13427"/>
    <lineage>
        <taxon>Eukaryota</taxon>
        <taxon>Viridiplantae</taxon>
        <taxon>Streptophyta</taxon>
        <taxon>Embryophyta</taxon>
        <taxon>Tracheophyta</taxon>
        <taxon>Spermatophyta</taxon>
        <taxon>Magnoliopsida</taxon>
        <taxon>eudicotyledons</taxon>
        <taxon>Gunneridae</taxon>
        <taxon>Pentapetalae</taxon>
        <taxon>asterids</taxon>
        <taxon>campanulids</taxon>
        <taxon>Asterales</taxon>
        <taxon>Asteraceae</taxon>
        <taxon>Cichorioideae</taxon>
        <taxon>Cichorieae</taxon>
        <taxon>Cichoriinae</taxon>
        <taxon>Cichorium</taxon>
    </lineage>
</organism>
<proteinExistence type="predicted"/>
<accession>A0ACB8ZTI8</accession>
<dbReference type="EMBL" id="CM042016">
    <property type="protein sequence ID" value="KAI3701147.1"/>
    <property type="molecule type" value="Genomic_DNA"/>
</dbReference>
<comment type="caution">
    <text evidence="1">The sequence shown here is derived from an EMBL/GenBank/DDBJ whole genome shotgun (WGS) entry which is preliminary data.</text>
</comment>
<gene>
    <name evidence="1" type="ORF">L2E82_45792</name>
</gene>
<name>A0ACB8ZTI8_CICIN</name>
<evidence type="ECO:0000313" key="2">
    <source>
        <dbReference type="Proteomes" id="UP001055811"/>
    </source>
</evidence>
<reference evidence="2" key="1">
    <citation type="journal article" date="2022" name="Mol. Ecol. Resour.">
        <title>The genomes of chicory, endive, great burdock and yacon provide insights into Asteraceae palaeo-polyploidization history and plant inulin production.</title>
        <authorList>
            <person name="Fan W."/>
            <person name="Wang S."/>
            <person name="Wang H."/>
            <person name="Wang A."/>
            <person name="Jiang F."/>
            <person name="Liu H."/>
            <person name="Zhao H."/>
            <person name="Xu D."/>
            <person name="Zhang Y."/>
        </authorList>
    </citation>
    <scope>NUCLEOTIDE SEQUENCE [LARGE SCALE GENOMIC DNA]</scope>
    <source>
        <strain evidence="2">cv. Punajuju</strain>
    </source>
</reference>
<keyword evidence="2" id="KW-1185">Reference proteome</keyword>